<dbReference type="InterPro" id="IPR004638">
    <property type="entry name" value="EmrB-like"/>
</dbReference>
<dbReference type="InterPro" id="IPR011701">
    <property type="entry name" value="MFS"/>
</dbReference>
<sequence length="472" mass="51240">MALEEQQENENIKRAPLMMVLISGAFVAILNQTLLGTALPHIMTDLQIDEATAQWLQSIFMLVNGVMIPVTAFLIGRFTTRALFLTAIGSFTIGTLLCAIAPNFAFLLGGRILQAAGAGIILPLMQTIIFLIFPIEKRGQIMGLFGLVIAFAPAIGPTLSGWLVEQFIWRSLFWVVLPIAIIDIIVAYFILKNVTKRDFPKIDVLSIILSTLGFGGLLYGFSVAGNEGWGSPDVYVSMIVGAITLAIFISRQLKLPQPILEFRIFQYKIFTIATVIGMTAFFAMIGGAIVLPLMMQNTLGYSPIEAGFMLMPGAILMGMMNPITGRLFDKFGPKWLLYIGLTLTTVTTFMFSILTPETSYTYLVAVNAVRMFGIAMVMMPVTTAGLNVLPEHLIAHGSAMNNTFRQMSGAISTALMVTVMVTLADPSGGVQGELQGVNASFFLAGLFSLLGLVLAFVMTRISKREGQKISNA</sequence>
<dbReference type="RefSeq" id="WP_354221149.1">
    <property type="nucleotide sequence ID" value="NZ_JBEPMX010000012.1"/>
</dbReference>
<dbReference type="PRINTS" id="PR01036">
    <property type="entry name" value="TCRTETB"/>
</dbReference>
<evidence type="ECO:0000256" key="1">
    <source>
        <dbReference type="ARBA" id="ARBA00004651"/>
    </source>
</evidence>
<dbReference type="PROSITE" id="PS50850">
    <property type="entry name" value="MFS"/>
    <property type="match status" value="1"/>
</dbReference>
<feature type="transmembrane region" description="Helical" evidence="7">
    <location>
        <begin position="407"/>
        <end position="424"/>
    </location>
</feature>
<evidence type="ECO:0000313" key="9">
    <source>
        <dbReference type="EMBL" id="MET3684109.1"/>
    </source>
</evidence>
<accession>A0ABV2KWZ8</accession>
<keyword evidence="2" id="KW-0813">Transport</keyword>
<feature type="transmembrane region" description="Helical" evidence="7">
    <location>
        <begin position="203"/>
        <end position="222"/>
    </location>
</feature>
<dbReference type="NCBIfam" id="TIGR00711">
    <property type="entry name" value="efflux_EmrB"/>
    <property type="match status" value="1"/>
</dbReference>
<organism evidence="9 10">
    <name type="scientific">Alkalibacillus flavidus</name>
    <dbReference type="NCBI Taxonomy" id="546021"/>
    <lineage>
        <taxon>Bacteria</taxon>
        <taxon>Bacillati</taxon>
        <taxon>Bacillota</taxon>
        <taxon>Bacilli</taxon>
        <taxon>Bacillales</taxon>
        <taxon>Bacillaceae</taxon>
        <taxon>Alkalibacillus</taxon>
    </lineage>
</organism>
<keyword evidence="5 7" id="KW-1133">Transmembrane helix</keyword>
<feature type="transmembrane region" description="Helical" evidence="7">
    <location>
        <begin position="82"/>
        <end position="106"/>
    </location>
</feature>
<dbReference type="InterPro" id="IPR020846">
    <property type="entry name" value="MFS_dom"/>
</dbReference>
<feature type="transmembrane region" description="Helical" evidence="7">
    <location>
        <begin position="270"/>
        <end position="294"/>
    </location>
</feature>
<dbReference type="Gene3D" id="1.20.1250.20">
    <property type="entry name" value="MFS general substrate transporter like domains"/>
    <property type="match status" value="1"/>
</dbReference>
<gene>
    <name evidence="9" type="ORF">ABID56_002235</name>
</gene>
<feature type="domain" description="Major facilitator superfamily (MFS) profile" evidence="8">
    <location>
        <begin position="17"/>
        <end position="463"/>
    </location>
</feature>
<feature type="transmembrane region" description="Helical" evidence="7">
    <location>
        <begin position="171"/>
        <end position="191"/>
    </location>
</feature>
<feature type="transmembrane region" description="Helical" evidence="7">
    <location>
        <begin position="55"/>
        <end position="75"/>
    </location>
</feature>
<keyword evidence="3" id="KW-1003">Cell membrane</keyword>
<protein>
    <submittedName>
        <fullName evidence="9">EmrB/QacA subfamily drug resistance transporter</fullName>
    </submittedName>
</protein>
<dbReference type="SUPFAM" id="SSF103473">
    <property type="entry name" value="MFS general substrate transporter"/>
    <property type="match status" value="1"/>
</dbReference>
<dbReference type="Proteomes" id="UP001549167">
    <property type="component" value="Unassembled WGS sequence"/>
</dbReference>
<evidence type="ECO:0000256" key="6">
    <source>
        <dbReference type="ARBA" id="ARBA00023136"/>
    </source>
</evidence>
<feature type="transmembrane region" description="Helical" evidence="7">
    <location>
        <begin position="20"/>
        <end position="43"/>
    </location>
</feature>
<feature type="transmembrane region" description="Helical" evidence="7">
    <location>
        <begin position="436"/>
        <end position="458"/>
    </location>
</feature>
<evidence type="ECO:0000256" key="2">
    <source>
        <dbReference type="ARBA" id="ARBA00022448"/>
    </source>
</evidence>
<proteinExistence type="predicted"/>
<evidence type="ECO:0000313" key="10">
    <source>
        <dbReference type="Proteomes" id="UP001549167"/>
    </source>
</evidence>
<keyword evidence="10" id="KW-1185">Reference proteome</keyword>
<keyword evidence="6 7" id="KW-0472">Membrane</keyword>
<keyword evidence="4 7" id="KW-0812">Transmembrane</keyword>
<reference evidence="9 10" key="1">
    <citation type="submission" date="2024-06" db="EMBL/GenBank/DDBJ databases">
        <title>Genomic Encyclopedia of Type Strains, Phase IV (KMG-IV): sequencing the most valuable type-strain genomes for metagenomic binning, comparative biology and taxonomic classification.</title>
        <authorList>
            <person name="Goeker M."/>
        </authorList>
    </citation>
    <scope>NUCLEOTIDE SEQUENCE [LARGE SCALE GENOMIC DNA]</scope>
    <source>
        <strain evidence="9 10">DSM 23520</strain>
    </source>
</reference>
<evidence type="ECO:0000256" key="3">
    <source>
        <dbReference type="ARBA" id="ARBA00022475"/>
    </source>
</evidence>
<feature type="transmembrane region" description="Helical" evidence="7">
    <location>
        <begin position="335"/>
        <end position="354"/>
    </location>
</feature>
<evidence type="ECO:0000259" key="8">
    <source>
        <dbReference type="PROSITE" id="PS50850"/>
    </source>
</evidence>
<feature type="transmembrane region" description="Helical" evidence="7">
    <location>
        <begin position="141"/>
        <end position="159"/>
    </location>
</feature>
<dbReference type="CDD" id="cd17503">
    <property type="entry name" value="MFS_LmrB_MDR_like"/>
    <property type="match status" value="1"/>
</dbReference>
<dbReference type="PANTHER" id="PTHR42718">
    <property type="entry name" value="MAJOR FACILITATOR SUPERFAMILY MULTIDRUG TRANSPORTER MFSC"/>
    <property type="match status" value="1"/>
</dbReference>
<dbReference type="Gene3D" id="1.20.1720.10">
    <property type="entry name" value="Multidrug resistance protein D"/>
    <property type="match status" value="1"/>
</dbReference>
<feature type="transmembrane region" description="Helical" evidence="7">
    <location>
        <begin position="306"/>
        <end position="323"/>
    </location>
</feature>
<evidence type="ECO:0000256" key="5">
    <source>
        <dbReference type="ARBA" id="ARBA00022989"/>
    </source>
</evidence>
<evidence type="ECO:0000256" key="4">
    <source>
        <dbReference type="ARBA" id="ARBA00022692"/>
    </source>
</evidence>
<evidence type="ECO:0000256" key="7">
    <source>
        <dbReference type="SAM" id="Phobius"/>
    </source>
</evidence>
<name>A0ABV2KWZ8_9BACI</name>
<comment type="subcellular location">
    <subcellularLocation>
        <location evidence="1">Cell membrane</location>
        <topology evidence="1">Multi-pass membrane protein</topology>
    </subcellularLocation>
</comment>
<dbReference type="InterPro" id="IPR036259">
    <property type="entry name" value="MFS_trans_sf"/>
</dbReference>
<feature type="transmembrane region" description="Helical" evidence="7">
    <location>
        <begin position="360"/>
        <end position="386"/>
    </location>
</feature>
<dbReference type="PANTHER" id="PTHR42718:SF24">
    <property type="entry name" value="MAJOR FACILITATOR SUPERFAMILY (MFS) PROFILE DOMAIN-CONTAINING PROTEIN"/>
    <property type="match status" value="1"/>
</dbReference>
<feature type="transmembrane region" description="Helical" evidence="7">
    <location>
        <begin position="112"/>
        <end position="134"/>
    </location>
</feature>
<feature type="transmembrane region" description="Helical" evidence="7">
    <location>
        <begin position="234"/>
        <end position="250"/>
    </location>
</feature>
<dbReference type="EMBL" id="JBEPMX010000012">
    <property type="protein sequence ID" value="MET3684109.1"/>
    <property type="molecule type" value="Genomic_DNA"/>
</dbReference>
<dbReference type="Pfam" id="PF07690">
    <property type="entry name" value="MFS_1"/>
    <property type="match status" value="1"/>
</dbReference>
<comment type="caution">
    <text evidence="9">The sequence shown here is derived from an EMBL/GenBank/DDBJ whole genome shotgun (WGS) entry which is preliminary data.</text>
</comment>